<accession>A0A9X7J4X9</accession>
<protein>
    <submittedName>
        <fullName evidence="4">Hsp20/alpha crystallin family protein</fullName>
    </submittedName>
</protein>
<evidence type="ECO:0000313" key="4">
    <source>
        <dbReference type="EMBL" id="PRR76772.1"/>
    </source>
</evidence>
<comment type="caution">
    <text evidence="4">The sequence shown here is derived from an EMBL/GenBank/DDBJ whole genome shotgun (WGS) entry which is preliminary data.</text>
</comment>
<feature type="domain" description="SHSP" evidence="3">
    <location>
        <begin position="157"/>
        <end position="257"/>
    </location>
</feature>
<dbReference type="Gene3D" id="2.60.40.790">
    <property type="match status" value="1"/>
</dbReference>
<dbReference type="EMBL" id="PVXL01000019">
    <property type="protein sequence ID" value="PRR76772.1"/>
    <property type="molecule type" value="Genomic_DNA"/>
</dbReference>
<dbReference type="Pfam" id="PF00011">
    <property type="entry name" value="HSP20"/>
    <property type="match status" value="1"/>
</dbReference>
<dbReference type="Proteomes" id="UP000239430">
    <property type="component" value="Unassembled WGS sequence"/>
</dbReference>
<evidence type="ECO:0000259" key="3">
    <source>
        <dbReference type="PROSITE" id="PS01031"/>
    </source>
</evidence>
<gene>
    <name evidence="4" type="ORF">MOST_04180</name>
</gene>
<proteinExistence type="inferred from homology"/>
<comment type="similarity">
    <text evidence="1 2">Belongs to the small heat shock protein (HSP20) family.</text>
</comment>
<evidence type="ECO:0000313" key="5">
    <source>
        <dbReference type="Proteomes" id="UP000239430"/>
    </source>
</evidence>
<keyword evidence="5" id="KW-1185">Reference proteome</keyword>
<dbReference type="SUPFAM" id="SSF49764">
    <property type="entry name" value="HSP20-like chaperones"/>
    <property type="match status" value="1"/>
</dbReference>
<dbReference type="PROSITE" id="PS01031">
    <property type="entry name" value="SHSP"/>
    <property type="match status" value="1"/>
</dbReference>
<evidence type="ECO:0000256" key="1">
    <source>
        <dbReference type="PROSITE-ProRule" id="PRU00285"/>
    </source>
</evidence>
<name>A0A9X7J4X9_9FIRM</name>
<reference evidence="4 5" key="1">
    <citation type="submission" date="2018-03" db="EMBL/GenBank/DDBJ databases">
        <title>Genome sequence of Moorella stamsii DSM 26217.</title>
        <authorList>
            <person name="Poehlein A."/>
            <person name="Daniel R."/>
        </authorList>
    </citation>
    <scope>NUCLEOTIDE SEQUENCE [LARGE SCALE GENOMIC DNA]</scope>
    <source>
        <strain evidence="5">DSM 26217</strain>
    </source>
</reference>
<dbReference type="CDD" id="cd06464">
    <property type="entry name" value="ACD_sHsps-like"/>
    <property type="match status" value="1"/>
</dbReference>
<dbReference type="RefSeq" id="WP_054935941.1">
    <property type="nucleotide sequence ID" value="NZ_PVXL01000019.1"/>
</dbReference>
<sequence>MYINNINPGLGMGMQSGFGGFSGFPGSAVINYSFVPTASGWRAGAGTGYPAVSLSYNPALGWHTDIQAGPFSGMGQYWGGFGQPVISGLNLPLASGQPGGFLGGISPMAMGMAHPLSTGFPGLMGGINPVSMGMGQPMTTGFFGMMGGMPVSSTIAPTTGMIQPRIELAETNSDVVVTAELPNINPNNLQLTVTDDSLSISALAISGGMTTSLHRTVALPCSVRAEHVDATYSNGILEARLPKSDLTARRRVKVNVTG</sequence>
<evidence type="ECO:0000256" key="2">
    <source>
        <dbReference type="RuleBase" id="RU003616"/>
    </source>
</evidence>
<dbReference type="AlphaFoldDB" id="A0A9X7J4X9"/>
<dbReference type="InterPro" id="IPR008978">
    <property type="entry name" value="HSP20-like_chaperone"/>
</dbReference>
<dbReference type="InterPro" id="IPR002068">
    <property type="entry name" value="A-crystallin/Hsp20_dom"/>
</dbReference>
<organism evidence="4 5">
    <name type="scientific">Neomoorella stamsii</name>
    <dbReference type="NCBI Taxonomy" id="1266720"/>
    <lineage>
        <taxon>Bacteria</taxon>
        <taxon>Bacillati</taxon>
        <taxon>Bacillota</taxon>
        <taxon>Clostridia</taxon>
        <taxon>Neomoorellales</taxon>
        <taxon>Neomoorellaceae</taxon>
        <taxon>Neomoorella</taxon>
    </lineage>
</organism>